<evidence type="ECO:0000313" key="13">
    <source>
        <dbReference type="EMBL" id="CCW16871.1"/>
    </source>
</evidence>
<evidence type="ECO:0000256" key="6">
    <source>
        <dbReference type="ARBA" id="ARBA00022692"/>
    </source>
</evidence>
<name>N1MIT7_9SPHN</name>
<dbReference type="NCBIfam" id="TIGR01352">
    <property type="entry name" value="tonB_Cterm"/>
    <property type="match status" value="1"/>
</dbReference>
<dbReference type="Proteomes" id="UP000013201">
    <property type="component" value="Unassembled WGS sequence"/>
</dbReference>
<keyword evidence="6 10" id="KW-0812">Transmembrane</keyword>
<reference evidence="13 14" key="1">
    <citation type="submission" date="2013-03" db="EMBL/GenBank/DDBJ databases">
        <authorList>
            <person name="Le V."/>
        </authorList>
    </citation>
    <scope>NUCLEOTIDE SEQUENCE [LARGE SCALE GENOMIC DNA]</scope>
    <source>
        <strain evidence="13 14">BiD32</strain>
    </source>
</reference>
<feature type="region of interest" description="Disordered" evidence="11">
    <location>
        <begin position="1"/>
        <end position="30"/>
    </location>
</feature>
<dbReference type="InterPro" id="IPR003538">
    <property type="entry name" value="TonB"/>
</dbReference>
<dbReference type="GO" id="GO:0015891">
    <property type="term" value="P:siderophore transport"/>
    <property type="evidence" value="ECO:0007669"/>
    <property type="project" value="InterPro"/>
</dbReference>
<sequence>MRMSMMQAAMGRGMTERRPDAPAPSGYRRNSGSPVGIGGAIAVHALVIGAWLLIPKEVIDTVFTPPPLTTTNIPLADPPPPEPVEQTVKKPIKTRPTQQRPTVTDPIVPGAQGDPVITGGAGTGDAIDPGPTIILPPLDPPRAPVLVDAGIDPRALGQFQPDYPGAMIRQGLEGTVTVRVTINAEGRVTDIARVAASDESFWLATQRHALRKWRFRPATRDGVPVATTKILTVRFTLTER</sequence>
<dbReference type="InterPro" id="IPR037682">
    <property type="entry name" value="TonB_C"/>
</dbReference>
<evidence type="ECO:0000256" key="3">
    <source>
        <dbReference type="ARBA" id="ARBA00022448"/>
    </source>
</evidence>
<keyword evidence="9 10" id="KW-0472">Membrane</keyword>
<evidence type="ECO:0000256" key="8">
    <source>
        <dbReference type="ARBA" id="ARBA00022989"/>
    </source>
</evidence>
<dbReference type="Pfam" id="PF03544">
    <property type="entry name" value="TonB_C"/>
    <property type="match status" value="1"/>
</dbReference>
<dbReference type="InterPro" id="IPR006260">
    <property type="entry name" value="TonB/TolA_C"/>
</dbReference>
<keyword evidence="10" id="KW-0735">Signal-anchor</keyword>
<dbReference type="PANTHER" id="PTHR33446">
    <property type="entry name" value="PROTEIN TONB-RELATED"/>
    <property type="match status" value="1"/>
</dbReference>
<dbReference type="GO" id="GO:0055085">
    <property type="term" value="P:transmembrane transport"/>
    <property type="evidence" value="ECO:0007669"/>
    <property type="project" value="InterPro"/>
</dbReference>
<feature type="domain" description="TonB C-terminal" evidence="12">
    <location>
        <begin position="148"/>
        <end position="240"/>
    </location>
</feature>
<reference evidence="14" key="2">
    <citation type="submission" date="2013-04" db="EMBL/GenBank/DDBJ databases">
        <title>Bisphenol A degrading Sphingobium sp. strain BiD32.</title>
        <authorList>
            <person name="Nielsen J.L."/>
            <person name="Zhou N.A."/>
            <person name="Kjeldal H."/>
        </authorList>
    </citation>
    <scope>NUCLEOTIDE SEQUENCE [LARGE SCALE GENOMIC DNA]</scope>
    <source>
        <strain evidence="14">BiD32</strain>
    </source>
</reference>
<evidence type="ECO:0000259" key="12">
    <source>
        <dbReference type="PROSITE" id="PS52015"/>
    </source>
</evidence>
<evidence type="ECO:0000256" key="10">
    <source>
        <dbReference type="RuleBase" id="RU362123"/>
    </source>
</evidence>
<evidence type="ECO:0000313" key="14">
    <source>
        <dbReference type="Proteomes" id="UP000013201"/>
    </source>
</evidence>
<dbReference type="GO" id="GO:0030288">
    <property type="term" value="C:outer membrane-bounded periplasmic space"/>
    <property type="evidence" value="ECO:0007669"/>
    <property type="project" value="InterPro"/>
</dbReference>
<evidence type="ECO:0000256" key="7">
    <source>
        <dbReference type="ARBA" id="ARBA00022927"/>
    </source>
</evidence>
<dbReference type="OrthoDB" id="1685233at2"/>
<gene>
    <name evidence="13" type="ORF">EBBID32_12090</name>
</gene>
<keyword evidence="8 10" id="KW-1133">Transmembrane helix</keyword>
<comment type="caution">
    <text evidence="13">The sequence shown here is derived from an EMBL/GenBank/DDBJ whole genome shotgun (WGS) entry which is preliminary data.</text>
</comment>
<comment type="similarity">
    <text evidence="2 10">Belongs to the TonB family.</text>
</comment>
<comment type="subcellular location">
    <subcellularLocation>
        <location evidence="1 10">Cell inner membrane</location>
        <topology evidence="1 10">Single-pass membrane protein</topology>
        <orientation evidence="1 10">Periplasmic side</orientation>
    </subcellularLocation>
</comment>
<dbReference type="GO" id="GO:0005886">
    <property type="term" value="C:plasma membrane"/>
    <property type="evidence" value="ECO:0007669"/>
    <property type="project" value="UniProtKB-SubCell"/>
</dbReference>
<evidence type="ECO:0000256" key="4">
    <source>
        <dbReference type="ARBA" id="ARBA00022475"/>
    </source>
</evidence>
<dbReference type="GO" id="GO:0031992">
    <property type="term" value="F:energy transducer activity"/>
    <property type="evidence" value="ECO:0007669"/>
    <property type="project" value="InterPro"/>
</dbReference>
<keyword evidence="5 10" id="KW-0997">Cell inner membrane</keyword>
<dbReference type="Gene3D" id="3.30.1150.10">
    <property type="match status" value="1"/>
</dbReference>
<keyword evidence="14" id="KW-1185">Reference proteome</keyword>
<dbReference type="PROSITE" id="PS52015">
    <property type="entry name" value="TONB_CTD"/>
    <property type="match status" value="1"/>
</dbReference>
<evidence type="ECO:0000256" key="9">
    <source>
        <dbReference type="ARBA" id="ARBA00023136"/>
    </source>
</evidence>
<organism evidence="13 14">
    <name type="scientific">Sphingobium indicum BiD32</name>
    <dbReference type="NCBI Taxonomy" id="1301087"/>
    <lineage>
        <taxon>Bacteria</taxon>
        <taxon>Pseudomonadati</taxon>
        <taxon>Pseudomonadota</taxon>
        <taxon>Alphaproteobacteria</taxon>
        <taxon>Sphingomonadales</taxon>
        <taxon>Sphingomonadaceae</taxon>
        <taxon>Sphingobium</taxon>
    </lineage>
</organism>
<dbReference type="EMBL" id="CAVK010000057">
    <property type="protein sequence ID" value="CCW16871.1"/>
    <property type="molecule type" value="Genomic_DNA"/>
</dbReference>
<feature type="transmembrane region" description="Helical" evidence="10">
    <location>
        <begin position="35"/>
        <end position="54"/>
    </location>
</feature>
<dbReference type="SUPFAM" id="SSF74653">
    <property type="entry name" value="TolA/TonB C-terminal domain"/>
    <property type="match status" value="1"/>
</dbReference>
<dbReference type="AlphaFoldDB" id="N1MIT7"/>
<evidence type="ECO:0000256" key="11">
    <source>
        <dbReference type="SAM" id="MobiDB-lite"/>
    </source>
</evidence>
<evidence type="ECO:0000256" key="2">
    <source>
        <dbReference type="ARBA" id="ARBA00006555"/>
    </source>
</evidence>
<accession>N1MIT7</accession>
<dbReference type="PRINTS" id="PR01374">
    <property type="entry name" value="TONBPROTEIN"/>
</dbReference>
<evidence type="ECO:0000256" key="5">
    <source>
        <dbReference type="ARBA" id="ARBA00022519"/>
    </source>
</evidence>
<protein>
    <recommendedName>
        <fullName evidence="10">Protein TonB</fullName>
    </recommendedName>
</protein>
<proteinExistence type="inferred from homology"/>
<evidence type="ECO:0000256" key="1">
    <source>
        <dbReference type="ARBA" id="ARBA00004383"/>
    </source>
</evidence>
<comment type="function">
    <text evidence="10">Interacts with outer membrane receptor proteins that carry out high-affinity binding and energy dependent uptake into the periplasmic space of specific substrates. It could act to transduce energy from the cytoplasmic membrane to specific energy-requiring processes in the outer membrane, resulting in the release into the periplasm of ligands bound by these outer membrane proteins.</text>
</comment>
<dbReference type="InterPro" id="IPR051045">
    <property type="entry name" value="TonB-dependent_transducer"/>
</dbReference>
<feature type="region of interest" description="Disordered" evidence="11">
    <location>
        <begin position="93"/>
        <end position="113"/>
    </location>
</feature>
<keyword evidence="4 10" id="KW-1003">Cell membrane</keyword>
<dbReference type="GO" id="GO:0015031">
    <property type="term" value="P:protein transport"/>
    <property type="evidence" value="ECO:0007669"/>
    <property type="project" value="UniProtKB-UniRule"/>
</dbReference>
<dbReference type="RefSeq" id="WP_006952363.1">
    <property type="nucleotide sequence ID" value="NZ_CAVK010000057.1"/>
</dbReference>
<keyword evidence="3 10" id="KW-0813">Transport</keyword>
<keyword evidence="7 10" id="KW-0653">Protein transport</keyword>